<proteinExistence type="predicted"/>
<name>A0ABS6BFL2_9SPHN</name>
<dbReference type="InterPro" id="IPR018511">
    <property type="entry name" value="Hemolysin-typ_Ca-bd_CS"/>
</dbReference>
<dbReference type="Proteomes" id="UP000776276">
    <property type="component" value="Unassembled WGS sequence"/>
</dbReference>
<feature type="domain" description="SCP" evidence="2">
    <location>
        <begin position="63"/>
        <end position="186"/>
    </location>
</feature>
<dbReference type="PANTHER" id="PTHR38340">
    <property type="entry name" value="S-LAYER PROTEIN"/>
    <property type="match status" value="1"/>
</dbReference>
<dbReference type="Pfam" id="PF00188">
    <property type="entry name" value="CAP"/>
    <property type="match status" value="1"/>
</dbReference>
<evidence type="ECO:0000256" key="1">
    <source>
        <dbReference type="SAM" id="MobiDB-lite"/>
    </source>
</evidence>
<dbReference type="CDD" id="cd05379">
    <property type="entry name" value="CAP_bacterial"/>
    <property type="match status" value="1"/>
</dbReference>
<dbReference type="Pfam" id="PF00353">
    <property type="entry name" value="HemolysinCabind"/>
    <property type="match status" value="3"/>
</dbReference>
<keyword evidence="4" id="KW-1185">Reference proteome</keyword>
<dbReference type="PANTHER" id="PTHR38340:SF1">
    <property type="entry name" value="S-LAYER PROTEIN"/>
    <property type="match status" value="1"/>
</dbReference>
<organism evidence="3 4">
    <name type="scientific">Sphingomonas quercus</name>
    <dbReference type="NCBI Taxonomy" id="2842451"/>
    <lineage>
        <taxon>Bacteria</taxon>
        <taxon>Pseudomonadati</taxon>
        <taxon>Pseudomonadota</taxon>
        <taxon>Alphaproteobacteria</taxon>
        <taxon>Sphingomonadales</taxon>
        <taxon>Sphingomonadaceae</taxon>
        <taxon>Sphingomonas</taxon>
    </lineage>
</organism>
<reference evidence="3 4" key="1">
    <citation type="submission" date="2021-06" db="EMBL/GenBank/DDBJ databases">
        <title>Sphingomonas sp. XMGL2, whole genome shotgun sequencing project.</title>
        <authorList>
            <person name="Zhao G."/>
            <person name="Shen L."/>
        </authorList>
    </citation>
    <scope>NUCLEOTIDE SEQUENCE [LARGE SCALE GENOMIC DNA]</scope>
    <source>
        <strain evidence="3 4">XMGL2</strain>
    </source>
</reference>
<feature type="region of interest" description="Disordered" evidence="1">
    <location>
        <begin position="367"/>
        <end position="456"/>
    </location>
</feature>
<dbReference type="RefSeq" id="WP_216320410.1">
    <property type="nucleotide sequence ID" value="NZ_JAHKRT010000002.1"/>
</dbReference>
<dbReference type="InterPro" id="IPR001343">
    <property type="entry name" value="Hemolysn_Ca-bd"/>
</dbReference>
<dbReference type="InterPro" id="IPR050557">
    <property type="entry name" value="RTX_toxin/Mannuronan_C5-epim"/>
</dbReference>
<accession>A0ABS6BFL2</accession>
<dbReference type="PROSITE" id="PS00330">
    <property type="entry name" value="HEMOLYSIN_CALCIUM"/>
    <property type="match status" value="3"/>
</dbReference>
<sequence length="587" mass="59508">MAGPTDQEQLLLEYLNETRLDPLGSAARYISSYAPLTSGDADIRAALNYFHVNGQALQAAYAALTPVAAVAWNDNLAAGARTHDQVMIDQQVQTHQASGEADFASRVYATGYTGWSSIGENVYAYADDMLYAHAGFMVDWGDGANGMQNPAGHRDNIMNARFNEVGIGVLIESNPATPVGPNVVTQDFGVRSGAGRYLLGVAYTDRDHDGFYSAGEGRGDLAVTISGRAGVSYASGGWQIDHVSGSGTAMLSGGGLAGTVSIGFQSGTLNMKLDVVNGDTLRVWTGAGPVSVAGAVPTVEIAGALGGMITLADAISRTVTGGSGNDTVVGGGGHDVLFGGAGNDQLSGGDGNDHLYGRAASTGADGDDVLAGGNGSDYLQGNAGNDQLSGGAGSDRIQGGADNDVLRGDDGNDVMNGNRGQDRLYGGEGNDLARGGQDNDELFGDAGQDTLMGDVGDDRLSGGGGIDVLFGGAGADLFLFTGTDAAFTMSGPTGGAADAIADWQDGVDHLSLGSHVLLHGGNQADLAAGYAYAQSLLDGQPGTGDLAIVGIGGETWLFWGNNGAGQIDSAIRIANTQPGMIEASDFV</sequence>
<dbReference type="InterPro" id="IPR014044">
    <property type="entry name" value="CAP_dom"/>
</dbReference>
<dbReference type="EMBL" id="JAHKRT010000002">
    <property type="protein sequence ID" value="MBU3076984.1"/>
    <property type="molecule type" value="Genomic_DNA"/>
</dbReference>
<evidence type="ECO:0000313" key="4">
    <source>
        <dbReference type="Proteomes" id="UP000776276"/>
    </source>
</evidence>
<gene>
    <name evidence="3" type="ORF">KOF26_03825</name>
</gene>
<comment type="caution">
    <text evidence="3">The sequence shown here is derived from an EMBL/GenBank/DDBJ whole genome shotgun (WGS) entry which is preliminary data.</text>
</comment>
<evidence type="ECO:0000259" key="2">
    <source>
        <dbReference type="Pfam" id="PF00188"/>
    </source>
</evidence>
<protein>
    <recommendedName>
        <fullName evidence="2">SCP domain-containing protein</fullName>
    </recommendedName>
</protein>
<evidence type="ECO:0000313" key="3">
    <source>
        <dbReference type="EMBL" id="MBU3076984.1"/>
    </source>
</evidence>
<feature type="compositionally biased region" description="Polar residues" evidence="1">
    <location>
        <begin position="377"/>
        <end position="388"/>
    </location>
</feature>